<evidence type="ECO:0000313" key="6">
    <source>
        <dbReference type="Proteomes" id="UP000243719"/>
    </source>
</evidence>
<proteinExistence type="predicted"/>
<evidence type="ECO:0000259" key="4">
    <source>
        <dbReference type="Pfam" id="PF16220"/>
    </source>
</evidence>
<dbReference type="Pfam" id="PF16220">
    <property type="entry name" value="DUF4880"/>
    <property type="match status" value="1"/>
</dbReference>
<organism evidence="5 6">
    <name type="scientific">Chitinasiproducens palmae</name>
    <dbReference type="NCBI Taxonomy" id="1770053"/>
    <lineage>
        <taxon>Bacteria</taxon>
        <taxon>Pseudomonadati</taxon>
        <taxon>Pseudomonadota</taxon>
        <taxon>Betaproteobacteria</taxon>
        <taxon>Burkholderiales</taxon>
        <taxon>Burkholderiaceae</taxon>
        <taxon>Chitinasiproducens</taxon>
    </lineage>
</organism>
<protein>
    <submittedName>
        <fullName evidence="5">FecR family protein</fullName>
    </submittedName>
</protein>
<evidence type="ECO:0000259" key="3">
    <source>
        <dbReference type="Pfam" id="PF04773"/>
    </source>
</evidence>
<dbReference type="PANTHER" id="PTHR30273:SF2">
    <property type="entry name" value="PROTEIN FECR"/>
    <property type="match status" value="1"/>
</dbReference>
<dbReference type="InterPro" id="IPR006860">
    <property type="entry name" value="FecR"/>
</dbReference>
<dbReference type="EMBL" id="FNLO01000001">
    <property type="protein sequence ID" value="SDV46198.1"/>
    <property type="molecule type" value="Genomic_DNA"/>
</dbReference>
<keyword evidence="6" id="KW-1185">Reference proteome</keyword>
<dbReference type="PANTHER" id="PTHR30273">
    <property type="entry name" value="PERIPLASMIC SIGNAL SENSOR AND SIGMA FACTOR ACTIVATOR FECR-RELATED"/>
    <property type="match status" value="1"/>
</dbReference>
<feature type="domain" description="FecR protein" evidence="3">
    <location>
        <begin position="156"/>
        <end position="253"/>
    </location>
</feature>
<name>A0A1H2PJ20_9BURK</name>
<dbReference type="STRING" id="1770053.SAMN05216551_101163"/>
<evidence type="ECO:0000256" key="1">
    <source>
        <dbReference type="SAM" id="MobiDB-lite"/>
    </source>
</evidence>
<evidence type="ECO:0000313" key="5">
    <source>
        <dbReference type="EMBL" id="SDV46198.1"/>
    </source>
</evidence>
<dbReference type="InterPro" id="IPR032623">
    <property type="entry name" value="FecR_N"/>
</dbReference>
<feature type="region of interest" description="Disordered" evidence="1">
    <location>
        <begin position="1"/>
        <end position="32"/>
    </location>
</feature>
<feature type="transmembrane region" description="Helical" evidence="2">
    <location>
        <begin position="127"/>
        <end position="147"/>
    </location>
</feature>
<keyword evidence="2" id="KW-1133">Transmembrane helix</keyword>
<dbReference type="OrthoDB" id="1100567at2"/>
<dbReference type="GO" id="GO:0016989">
    <property type="term" value="F:sigma factor antagonist activity"/>
    <property type="evidence" value="ECO:0007669"/>
    <property type="project" value="TreeGrafter"/>
</dbReference>
<dbReference type="Proteomes" id="UP000243719">
    <property type="component" value="Unassembled WGS sequence"/>
</dbReference>
<keyword evidence="2" id="KW-0472">Membrane</keyword>
<dbReference type="Gene3D" id="2.60.120.1440">
    <property type="match status" value="1"/>
</dbReference>
<dbReference type="AlphaFoldDB" id="A0A1H2PJ20"/>
<feature type="domain" description="FecR N-terminal" evidence="4">
    <location>
        <begin position="41"/>
        <end position="80"/>
    </location>
</feature>
<dbReference type="Pfam" id="PF04773">
    <property type="entry name" value="FecR"/>
    <property type="match status" value="1"/>
</dbReference>
<dbReference type="InterPro" id="IPR012373">
    <property type="entry name" value="Ferrdict_sens_TM"/>
</dbReference>
<reference evidence="6" key="1">
    <citation type="submission" date="2016-09" db="EMBL/GenBank/DDBJ databases">
        <authorList>
            <person name="Varghese N."/>
            <person name="Submissions S."/>
        </authorList>
    </citation>
    <scope>NUCLEOTIDE SEQUENCE [LARGE SCALE GENOMIC DNA]</scope>
    <source>
        <strain evidence="6">JS23</strain>
    </source>
</reference>
<gene>
    <name evidence="5" type="ORF">SAMN05216551_101163</name>
</gene>
<dbReference type="Gene3D" id="3.55.50.30">
    <property type="match status" value="1"/>
</dbReference>
<keyword evidence="2" id="KW-0812">Transmembrane</keyword>
<dbReference type="RefSeq" id="WP_091903600.1">
    <property type="nucleotide sequence ID" value="NZ_FNLO01000001.1"/>
</dbReference>
<sequence length="373" mass="40565">MTMPRSTPGDELPPDGERTHKDAPPSAHGARADAAAAIDAQAATWLVSRQGSVNAADEAAFQRWLEHSAVHRSAYDRICEAWQALDRVPRHEIERLRGRFASTGTDAGDHFRHEAVSLARRALLPRVAMAGSAVALVGAGVIGWRHWQQSLVFAQDYETGRGQFRSVTLADGSVLQLDTGTRLEVRLFRHRREVRLLRGQAMFTVAADRQRPFDVLARAVTVTVLGTRFAVRCTETGLDGGNVRVAVEEGHVRVGAGQPEGAPRATVELFAGQTVATDANGRLLAATSMPPARVATWRAGRLNFDDTTLVSALQEFARYGAVNVAVHDPAVRAMRLTGSFEIAQVGRFVQALPRVLPVRLRQRGETVEIVRAG</sequence>
<accession>A0A1H2PJ20</accession>
<dbReference type="PIRSF" id="PIRSF018266">
    <property type="entry name" value="FecR"/>
    <property type="match status" value="1"/>
</dbReference>
<evidence type="ECO:0000256" key="2">
    <source>
        <dbReference type="SAM" id="Phobius"/>
    </source>
</evidence>